<sequence length="12" mass="1452">MDLPFLMFNPVQ</sequence>
<dbReference type="EMBL" id="GGEC01064020">
    <property type="protein sequence ID" value="MBX44504.1"/>
    <property type="molecule type" value="Transcribed_RNA"/>
</dbReference>
<organism evidence="1">
    <name type="scientific">Rhizophora mucronata</name>
    <name type="common">Asiatic mangrove</name>
    <dbReference type="NCBI Taxonomy" id="61149"/>
    <lineage>
        <taxon>Eukaryota</taxon>
        <taxon>Viridiplantae</taxon>
        <taxon>Streptophyta</taxon>
        <taxon>Embryophyta</taxon>
        <taxon>Tracheophyta</taxon>
        <taxon>Spermatophyta</taxon>
        <taxon>Magnoliopsida</taxon>
        <taxon>eudicotyledons</taxon>
        <taxon>Gunneridae</taxon>
        <taxon>Pentapetalae</taxon>
        <taxon>rosids</taxon>
        <taxon>fabids</taxon>
        <taxon>Malpighiales</taxon>
        <taxon>Rhizophoraceae</taxon>
        <taxon>Rhizophora</taxon>
    </lineage>
</organism>
<name>A0A2P2NQ07_RHIMU</name>
<accession>A0A2P2NQ07</accession>
<evidence type="ECO:0000313" key="1">
    <source>
        <dbReference type="EMBL" id="MBX44504.1"/>
    </source>
</evidence>
<reference evidence="1" key="1">
    <citation type="submission" date="2018-02" db="EMBL/GenBank/DDBJ databases">
        <title>Rhizophora mucronata_Transcriptome.</title>
        <authorList>
            <person name="Meera S.P."/>
            <person name="Sreeshan A."/>
            <person name="Augustine A."/>
        </authorList>
    </citation>
    <scope>NUCLEOTIDE SEQUENCE</scope>
    <source>
        <tissue evidence="1">Leaf</tissue>
    </source>
</reference>
<protein>
    <submittedName>
        <fullName evidence="1">Uncharacterized protein</fullName>
    </submittedName>
</protein>
<proteinExistence type="predicted"/>